<feature type="transmembrane region" description="Helical" evidence="7">
    <location>
        <begin position="102"/>
        <end position="125"/>
    </location>
</feature>
<dbReference type="InterPro" id="IPR005598">
    <property type="entry name" value="ATP_synth_I"/>
</dbReference>
<comment type="subcellular location">
    <subcellularLocation>
        <location evidence="1">Cell membrane</location>
        <topology evidence="1">Multi-pass membrane protein</topology>
    </subcellularLocation>
</comment>
<keyword evidence="2" id="KW-1003">Cell membrane</keyword>
<organism evidence="8 9">
    <name type="scientific">Diaphorobacter limosus</name>
    <dbReference type="NCBI Taxonomy" id="3036128"/>
    <lineage>
        <taxon>Bacteria</taxon>
        <taxon>Pseudomonadati</taxon>
        <taxon>Pseudomonadota</taxon>
        <taxon>Betaproteobacteria</taxon>
        <taxon>Burkholderiales</taxon>
        <taxon>Comamonadaceae</taxon>
        <taxon>Diaphorobacter</taxon>
    </lineage>
</organism>
<dbReference type="RefSeq" id="WP_317700484.1">
    <property type="nucleotide sequence ID" value="NZ_CP136921.1"/>
</dbReference>
<evidence type="ECO:0000256" key="6">
    <source>
        <dbReference type="SAM" id="MobiDB-lite"/>
    </source>
</evidence>
<keyword evidence="4 7" id="KW-1133">Transmembrane helix</keyword>
<feature type="region of interest" description="Disordered" evidence="6">
    <location>
        <begin position="1"/>
        <end position="32"/>
    </location>
</feature>
<gene>
    <name evidence="8" type="ORF">P4826_11240</name>
</gene>
<evidence type="ECO:0000256" key="1">
    <source>
        <dbReference type="ARBA" id="ARBA00004651"/>
    </source>
</evidence>
<evidence type="ECO:0000256" key="4">
    <source>
        <dbReference type="ARBA" id="ARBA00022989"/>
    </source>
</evidence>
<evidence type="ECO:0000313" key="9">
    <source>
        <dbReference type="Proteomes" id="UP001303211"/>
    </source>
</evidence>
<protein>
    <submittedName>
        <fullName evidence="8">ATP synthase subunit I</fullName>
    </submittedName>
</protein>
<feature type="transmembrane region" description="Helical" evidence="7">
    <location>
        <begin position="44"/>
        <end position="65"/>
    </location>
</feature>
<evidence type="ECO:0000256" key="2">
    <source>
        <dbReference type="ARBA" id="ARBA00022475"/>
    </source>
</evidence>
<dbReference type="EMBL" id="CP136921">
    <property type="protein sequence ID" value="WOO30992.1"/>
    <property type="molecule type" value="Genomic_DNA"/>
</dbReference>
<feature type="compositionally biased region" description="Basic and acidic residues" evidence="6">
    <location>
        <begin position="1"/>
        <end position="11"/>
    </location>
</feature>
<name>A0ABZ0J0C6_9BURK</name>
<keyword evidence="9" id="KW-1185">Reference proteome</keyword>
<accession>A0ABZ0J0C6</accession>
<sequence length="162" mass="17559">MAQASTREKVTASEAESEVEDSDFKPLTAQQAQEWRDRQPPLSVWRIVVMQALVGVVVALLAWWLTGRLQVAWSAGYGALSVVLPAALFARGMARKRTSAGAAMAGLMGWELVKIVLTVAMLAAAPRLVPGLSWLALLAGMVITMKTYWIALLARPGVRRTD</sequence>
<keyword evidence="3 7" id="KW-0812">Transmembrane</keyword>
<evidence type="ECO:0000256" key="3">
    <source>
        <dbReference type="ARBA" id="ARBA00022692"/>
    </source>
</evidence>
<evidence type="ECO:0000256" key="5">
    <source>
        <dbReference type="ARBA" id="ARBA00023136"/>
    </source>
</evidence>
<proteinExistence type="predicted"/>
<dbReference type="Proteomes" id="UP001303211">
    <property type="component" value="Chromosome"/>
</dbReference>
<keyword evidence="5 7" id="KW-0472">Membrane</keyword>
<evidence type="ECO:0000256" key="7">
    <source>
        <dbReference type="SAM" id="Phobius"/>
    </source>
</evidence>
<evidence type="ECO:0000313" key="8">
    <source>
        <dbReference type="EMBL" id="WOO30992.1"/>
    </source>
</evidence>
<reference evidence="8 9" key="1">
    <citation type="submission" date="2023-03" db="EMBL/GenBank/DDBJ databases">
        <title>Diaphorobacter basophil sp. nov., isolated from a sewage-treatment plant.</title>
        <authorList>
            <person name="Yang K."/>
        </authorList>
    </citation>
    <scope>NUCLEOTIDE SEQUENCE [LARGE SCALE GENOMIC DNA]</scope>
    <source>
        <strain evidence="8 9">Y-1</strain>
    </source>
</reference>
<dbReference type="Pfam" id="PF03899">
    <property type="entry name" value="ATP-synt_I"/>
    <property type="match status" value="1"/>
</dbReference>
<feature type="transmembrane region" description="Helical" evidence="7">
    <location>
        <begin position="131"/>
        <end position="154"/>
    </location>
</feature>
<feature type="transmembrane region" description="Helical" evidence="7">
    <location>
        <begin position="71"/>
        <end position="90"/>
    </location>
</feature>